<accession>A0A2N0D4L7</accession>
<evidence type="ECO:0000313" key="4">
    <source>
        <dbReference type="EMBL" id="UWU16309.1"/>
    </source>
</evidence>
<evidence type="ECO:0000313" key="6">
    <source>
        <dbReference type="Proteomes" id="UP000294576"/>
    </source>
</evidence>
<keyword evidence="7" id="KW-1185">Reference proteome</keyword>
<feature type="transmembrane region" description="Helical" evidence="1">
    <location>
        <begin position="117"/>
        <end position="138"/>
    </location>
</feature>
<feature type="transmembrane region" description="Helical" evidence="1">
    <location>
        <begin position="150"/>
        <end position="168"/>
    </location>
</feature>
<organism evidence="2 5">
    <name type="scientific">Rhizobium sullae</name>
    <name type="common">Rhizobium hedysari</name>
    <dbReference type="NCBI Taxonomy" id="50338"/>
    <lineage>
        <taxon>Bacteria</taxon>
        <taxon>Pseudomonadati</taxon>
        <taxon>Pseudomonadota</taxon>
        <taxon>Alphaproteobacteria</taxon>
        <taxon>Hyphomicrobiales</taxon>
        <taxon>Rhizobiaceae</taxon>
        <taxon>Rhizobium/Agrobacterium group</taxon>
        <taxon>Rhizobium</taxon>
    </lineage>
</organism>
<protein>
    <submittedName>
        <fullName evidence="2">Uncharacterized protein</fullName>
    </submittedName>
</protein>
<dbReference type="Proteomes" id="UP001060123">
    <property type="component" value="Chromosome"/>
</dbReference>
<evidence type="ECO:0000313" key="2">
    <source>
        <dbReference type="EMBL" id="PKA41012.1"/>
    </source>
</evidence>
<feature type="transmembrane region" description="Helical" evidence="1">
    <location>
        <begin position="89"/>
        <end position="111"/>
    </location>
</feature>
<dbReference type="AlphaFoldDB" id="A0A2N0D4L7"/>
<feature type="transmembrane region" description="Helical" evidence="1">
    <location>
        <begin position="58"/>
        <end position="77"/>
    </location>
</feature>
<reference evidence="4" key="4">
    <citation type="submission" date="2022-09" db="EMBL/GenBank/DDBJ databases">
        <title>Australian commercial rhizobial inoculants.</title>
        <authorList>
            <person name="Kohlmeier M.G."/>
            <person name="O'Hara G.W."/>
            <person name="Colombi E."/>
            <person name="Ramsay J.P."/>
            <person name="Terpolilli J."/>
        </authorList>
    </citation>
    <scope>NUCLEOTIDE SEQUENCE</scope>
    <source>
        <strain evidence="4">WSM1592</strain>
    </source>
</reference>
<reference evidence="3 6" key="3">
    <citation type="submission" date="2019-03" db="EMBL/GenBank/DDBJ databases">
        <title>Genomic Encyclopedia of Type Strains, Phase IV (KMG-V): Genome sequencing to study the core and pangenomes of soil and plant-associated prokaryotes.</title>
        <authorList>
            <person name="Whitman W."/>
        </authorList>
    </citation>
    <scope>NUCLEOTIDE SEQUENCE [LARGE SCALE GENOMIC DNA]</scope>
    <source>
        <strain evidence="3 6">Hc14</strain>
    </source>
</reference>
<evidence type="ECO:0000313" key="3">
    <source>
        <dbReference type="EMBL" id="TCU17408.1"/>
    </source>
</evidence>
<feature type="transmembrane region" description="Helical" evidence="1">
    <location>
        <begin position="12"/>
        <end position="38"/>
    </location>
</feature>
<dbReference type="RefSeq" id="WP_027508613.1">
    <property type="nucleotide sequence ID" value="NZ_CP104143.1"/>
</dbReference>
<dbReference type="EMBL" id="PIQN01000019">
    <property type="protein sequence ID" value="PKA41012.1"/>
    <property type="molecule type" value="Genomic_DNA"/>
</dbReference>
<proteinExistence type="predicted"/>
<dbReference type="EMBL" id="SMBH01000004">
    <property type="protein sequence ID" value="TCU17408.1"/>
    <property type="molecule type" value="Genomic_DNA"/>
</dbReference>
<keyword evidence="1" id="KW-0812">Transmembrane</keyword>
<keyword evidence="1" id="KW-0472">Membrane</keyword>
<sequence>MEPAEIAKRSAGNFLIFAACAFVLWIMAGAIDWVAQIVHLSTPERLTAVATSITSSSTLQALVSIWLLTAALAIAFPRILTPLSTTTTLMFDVGYGILGALTGFGLAIGLFGGGWTIFVRALIYSAVIAIGFFVFRKWLSVAELRSYGQARWIIAAIVALASPFVLLWG</sequence>
<keyword evidence="1" id="KW-1133">Transmembrane helix</keyword>
<name>A0A2N0D4L7_RHISU</name>
<evidence type="ECO:0000256" key="1">
    <source>
        <dbReference type="SAM" id="Phobius"/>
    </source>
</evidence>
<reference evidence="2 5" key="1">
    <citation type="submission" date="2017-11" db="EMBL/GenBank/DDBJ databases">
        <authorList>
            <person name="Han C.G."/>
        </authorList>
    </citation>
    <scope>NUCLEOTIDE SEQUENCE [LARGE SCALE GENOMIC DNA]</scope>
    <source>
        <strain evidence="2 5">HCNT1</strain>
    </source>
</reference>
<evidence type="ECO:0000313" key="5">
    <source>
        <dbReference type="Proteomes" id="UP000232164"/>
    </source>
</evidence>
<evidence type="ECO:0000313" key="7">
    <source>
        <dbReference type="Proteomes" id="UP001060123"/>
    </source>
</evidence>
<dbReference type="EMBL" id="CP104143">
    <property type="protein sequence ID" value="UWU16309.1"/>
    <property type="molecule type" value="Genomic_DNA"/>
</dbReference>
<reference evidence="2 5" key="2">
    <citation type="submission" date="2017-12" db="EMBL/GenBank/DDBJ databases">
        <title>Genome sequence of Rhizobium sullae HCNT1 isolated from Sulla coronaria nodules and featuring peculiar denitrification phenotypes.</title>
        <authorList>
            <person name="De Diego-Diaz B."/>
            <person name="Treu L."/>
            <person name="Campanaro S."/>
            <person name="Da Silva Duarte V."/>
            <person name="Basaglia M."/>
            <person name="Favaro L."/>
            <person name="Casella S."/>
            <person name="Squartini A."/>
        </authorList>
    </citation>
    <scope>NUCLEOTIDE SEQUENCE [LARGE SCALE GENOMIC DNA]</scope>
    <source>
        <strain evidence="2 5">HCNT1</strain>
    </source>
</reference>
<dbReference type="Proteomes" id="UP000232164">
    <property type="component" value="Unassembled WGS sequence"/>
</dbReference>
<gene>
    <name evidence="2" type="ORF">CWR43_22450</name>
    <name evidence="3" type="ORF">EV132_104440</name>
    <name evidence="4" type="ORF">N2599_10150</name>
</gene>
<dbReference type="Proteomes" id="UP000294576">
    <property type="component" value="Unassembled WGS sequence"/>
</dbReference>